<feature type="compositionally biased region" description="Polar residues" evidence="1">
    <location>
        <begin position="190"/>
        <end position="218"/>
    </location>
</feature>
<keyword evidence="2" id="KW-0472">Membrane</keyword>
<feature type="transmembrane region" description="Helical" evidence="2">
    <location>
        <begin position="41"/>
        <end position="61"/>
    </location>
</feature>
<gene>
    <name evidence="3" type="ORF">TSOC_002096</name>
</gene>
<comment type="caution">
    <text evidence="3">The sequence shown here is derived from an EMBL/GenBank/DDBJ whole genome shotgun (WGS) entry which is preliminary data.</text>
</comment>
<sequence length="264" mass="26199">MDVLLRAVGWAQERRPSTALGWLALASAAGAATCALSVAIIVALIVAWCAGAALLAITLVFDPSPASPVDLALLMDPPGVALGAWLCLTAWVAVAFAVVSGCAAIGLWASQAVARIVLPRALRAAQAAEHSVRGYIARLSPLDPAPAAARANTSCSASAASTAGEGAFRPPVHGASAPAAKALYDGATLAAQSRQAQEPANSSPKQPPSTTEAWTQGPTAMPPSPPLTGGGGSCGATAPQPLIVAGVEQVATPLPRMVLVGEGA</sequence>
<reference evidence="3 4" key="1">
    <citation type="journal article" date="2017" name="Mol. Biol. Evol.">
        <title>The 4-celled Tetrabaena socialis nuclear genome reveals the essential components for genetic control of cell number at the origin of multicellularity in the volvocine lineage.</title>
        <authorList>
            <person name="Featherston J."/>
            <person name="Arakaki Y."/>
            <person name="Hanschen E.R."/>
            <person name="Ferris P.J."/>
            <person name="Michod R.E."/>
            <person name="Olson B.J.S.C."/>
            <person name="Nozaki H."/>
            <person name="Durand P.M."/>
        </authorList>
    </citation>
    <scope>NUCLEOTIDE SEQUENCE [LARGE SCALE GENOMIC DNA]</scope>
    <source>
        <strain evidence="3 4">NIES-571</strain>
    </source>
</reference>
<protein>
    <submittedName>
        <fullName evidence="3">Uncharacterized protein</fullName>
    </submittedName>
</protein>
<dbReference type="EMBL" id="PGGS01000038">
    <property type="protein sequence ID" value="PNH11108.1"/>
    <property type="molecule type" value="Genomic_DNA"/>
</dbReference>
<name>A0A2J8AF09_9CHLO</name>
<dbReference type="AlphaFoldDB" id="A0A2J8AF09"/>
<keyword evidence="2" id="KW-1133">Transmembrane helix</keyword>
<evidence type="ECO:0000313" key="4">
    <source>
        <dbReference type="Proteomes" id="UP000236333"/>
    </source>
</evidence>
<dbReference type="Proteomes" id="UP000236333">
    <property type="component" value="Unassembled WGS sequence"/>
</dbReference>
<keyword evidence="2" id="KW-0812">Transmembrane</keyword>
<organism evidence="3 4">
    <name type="scientific">Tetrabaena socialis</name>
    <dbReference type="NCBI Taxonomy" id="47790"/>
    <lineage>
        <taxon>Eukaryota</taxon>
        <taxon>Viridiplantae</taxon>
        <taxon>Chlorophyta</taxon>
        <taxon>core chlorophytes</taxon>
        <taxon>Chlorophyceae</taxon>
        <taxon>CS clade</taxon>
        <taxon>Chlamydomonadales</taxon>
        <taxon>Tetrabaenaceae</taxon>
        <taxon>Tetrabaena</taxon>
    </lineage>
</organism>
<evidence type="ECO:0000313" key="3">
    <source>
        <dbReference type="EMBL" id="PNH11108.1"/>
    </source>
</evidence>
<accession>A0A2J8AF09</accession>
<evidence type="ECO:0000256" key="1">
    <source>
        <dbReference type="SAM" id="MobiDB-lite"/>
    </source>
</evidence>
<keyword evidence="4" id="KW-1185">Reference proteome</keyword>
<evidence type="ECO:0000256" key="2">
    <source>
        <dbReference type="SAM" id="Phobius"/>
    </source>
</evidence>
<proteinExistence type="predicted"/>
<feature type="transmembrane region" description="Helical" evidence="2">
    <location>
        <begin position="82"/>
        <end position="109"/>
    </location>
</feature>
<feature type="region of interest" description="Disordered" evidence="1">
    <location>
        <begin position="190"/>
        <end position="235"/>
    </location>
</feature>